<comment type="caution">
    <text evidence="2">The sequence shown here is derived from an EMBL/GenBank/DDBJ whole genome shotgun (WGS) entry which is preliminary data.</text>
</comment>
<evidence type="ECO:0000256" key="1">
    <source>
        <dbReference type="SAM" id="Phobius"/>
    </source>
</evidence>
<accession>A0ABT5K9K7</accession>
<feature type="transmembrane region" description="Helical" evidence="1">
    <location>
        <begin position="30"/>
        <end position="49"/>
    </location>
</feature>
<name>A0ABT5K9K7_9BURK</name>
<protein>
    <submittedName>
        <fullName evidence="2">Uncharacterized protein</fullName>
    </submittedName>
</protein>
<dbReference type="RefSeq" id="WP_263531817.1">
    <property type="nucleotide sequence ID" value="NZ_JAQQXT010000002.1"/>
</dbReference>
<dbReference type="Proteomes" id="UP001221189">
    <property type="component" value="Unassembled WGS sequence"/>
</dbReference>
<keyword evidence="3" id="KW-1185">Reference proteome</keyword>
<keyword evidence="1" id="KW-0472">Membrane</keyword>
<keyword evidence="1" id="KW-0812">Transmembrane</keyword>
<gene>
    <name evidence="2" type="ORF">PRZ03_03545</name>
</gene>
<proteinExistence type="predicted"/>
<dbReference type="EMBL" id="JAQQXT010000002">
    <property type="protein sequence ID" value="MDC8770636.1"/>
    <property type="molecule type" value="Genomic_DNA"/>
</dbReference>
<sequence length="210" mass="23920">MHLVLELRVMAAAHPQRSELPRPKPDRSRLLVAGLCILLSLGPLLWWLWLKPSGMAVELVSKTWRLDIEIEKLLEEGESSWCDEMPAEARNINRRLILDPSGARPDPAEHCRFTRPQWRTMRMSRAEGAAPAPPQWPEPKLNGLPADQLGAERAGKREAFYELLLQNDTEQVWTCRLPLAQWQAHRLGARYRVQVDRFGVANCASLPKPA</sequence>
<evidence type="ECO:0000313" key="3">
    <source>
        <dbReference type="Proteomes" id="UP001221189"/>
    </source>
</evidence>
<keyword evidence="1" id="KW-1133">Transmembrane helix</keyword>
<reference evidence="2 3" key="1">
    <citation type="submission" date="2022-10" db="EMBL/GenBank/DDBJ databases">
        <title>Paucibacter sp. hw1 Genome sequencing.</title>
        <authorList>
            <person name="Park S."/>
        </authorList>
    </citation>
    <scope>NUCLEOTIDE SEQUENCE [LARGE SCALE GENOMIC DNA]</scope>
    <source>
        <strain evidence="3">hw1</strain>
    </source>
</reference>
<organism evidence="2 3">
    <name type="scientific">Roseateles albus</name>
    <dbReference type="NCBI Taxonomy" id="2987525"/>
    <lineage>
        <taxon>Bacteria</taxon>
        <taxon>Pseudomonadati</taxon>
        <taxon>Pseudomonadota</taxon>
        <taxon>Betaproteobacteria</taxon>
        <taxon>Burkholderiales</taxon>
        <taxon>Sphaerotilaceae</taxon>
        <taxon>Roseateles</taxon>
    </lineage>
</organism>
<evidence type="ECO:0000313" key="2">
    <source>
        <dbReference type="EMBL" id="MDC8770636.1"/>
    </source>
</evidence>